<protein>
    <recommendedName>
        <fullName evidence="6">U3 small nucleolar RNA-associated protein 11</fullName>
        <shortName evidence="6">U3 snoRNA-associated protein 11</shortName>
    </recommendedName>
</protein>
<dbReference type="EMBL" id="NPIC01000001">
    <property type="protein sequence ID" value="RDL42429.1"/>
    <property type="molecule type" value="Genomic_DNA"/>
</dbReference>
<keyword evidence="10" id="KW-1185">Reference proteome</keyword>
<feature type="compositionally biased region" description="Basic and acidic residues" evidence="8">
    <location>
        <begin position="15"/>
        <end position="30"/>
    </location>
</feature>
<comment type="similarity">
    <text evidence="3 6">Belongs to the UTP11 family.</text>
</comment>
<proteinExistence type="inferred from homology"/>
<feature type="region of interest" description="Disordered" evidence="8">
    <location>
        <begin position="1"/>
        <end position="30"/>
    </location>
</feature>
<dbReference type="RefSeq" id="XP_031875085.1">
    <property type="nucleotide sequence ID" value="XM_032011031.1"/>
</dbReference>
<dbReference type="PIRSF" id="PIRSF015952">
    <property type="entry name" value="U3snoRNP11"/>
    <property type="match status" value="1"/>
</dbReference>
<evidence type="ECO:0000313" key="9">
    <source>
        <dbReference type="EMBL" id="RDL42429.1"/>
    </source>
</evidence>
<keyword evidence="5 6" id="KW-0539">Nucleus</keyword>
<dbReference type="InterPro" id="IPR007144">
    <property type="entry name" value="SSU_processome_Utp11"/>
</dbReference>
<dbReference type="GO" id="GO:0006364">
    <property type="term" value="P:rRNA processing"/>
    <property type="evidence" value="ECO:0007669"/>
    <property type="project" value="UniProtKB-UniRule"/>
</dbReference>
<dbReference type="GeneID" id="43595257"/>
<evidence type="ECO:0000256" key="1">
    <source>
        <dbReference type="ARBA" id="ARBA00004099"/>
    </source>
</evidence>
<keyword evidence="7" id="KW-0175">Coiled coil</keyword>
<dbReference type="GO" id="GO:0032040">
    <property type="term" value="C:small-subunit processome"/>
    <property type="evidence" value="ECO:0007669"/>
    <property type="project" value="UniProtKB-UniRule"/>
</dbReference>
<dbReference type="Proteomes" id="UP000254866">
    <property type="component" value="Unassembled WGS sequence"/>
</dbReference>
<dbReference type="OrthoDB" id="29058at2759"/>
<dbReference type="AlphaFoldDB" id="A0A370U3S9"/>
<sequence>MSSMRNAVARRNHKERGQPEERKRLGLLEKHKDYSLRAKDHNQKKASLKALRQKVVSRNPDEFYYGMLSRSGPSAMGKNRTGTVNGDRGNTAMSVETVRLLKTQDVGYVRTARNQTIKEVAALEERIAFMENGCASLKGEDRMPAGNKTVFVEDDEEMELRAQEAEWEVEAEMEKDTSLSIEEKNLRKLQRREKEKLETRLQVARERLKSLTEAENALEIQRAKMAKTGTVGGVNKHGVKFKIRDRKR</sequence>
<organism evidence="9 10">
    <name type="scientific">Venustampulla echinocandica</name>
    <dbReference type="NCBI Taxonomy" id="2656787"/>
    <lineage>
        <taxon>Eukaryota</taxon>
        <taxon>Fungi</taxon>
        <taxon>Dikarya</taxon>
        <taxon>Ascomycota</taxon>
        <taxon>Pezizomycotina</taxon>
        <taxon>Leotiomycetes</taxon>
        <taxon>Helotiales</taxon>
        <taxon>Pleuroascaceae</taxon>
        <taxon>Venustampulla</taxon>
    </lineage>
</organism>
<evidence type="ECO:0000256" key="7">
    <source>
        <dbReference type="SAM" id="Coils"/>
    </source>
</evidence>
<accession>A0A370U3S9</accession>
<dbReference type="PANTHER" id="PTHR12838">
    <property type="entry name" value="U3 SMALL NUCLEOLAR RNA-ASSOCIATED PROTEIN 11"/>
    <property type="match status" value="1"/>
</dbReference>
<dbReference type="PANTHER" id="PTHR12838:SF0">
    <property type="entry name" value="U3 SMALL NUCLEOLAR RNA-ASSOCIATED PROTEIN 11-RELATED"/>
    <property type="match status" value="1"/>
</dbReference>
<name>A0A370U3S9_9HELO</name>
<comment type="subunit">
    <text evidence="6">Component of the ribosomal small subunit (SSU) processome.</text>
</comment>
<comment type="caution">
    <text evidence="9">The sequence shown here is derived from an EMBL/GenBank/DDBJ whole genome shotgun (WGS) entry which is preliminary data.</text>
</comment>
<keyword evidence="4 6" id="KW-0698">rRNA processing</keyword>
<dbReference type="STRING" id="2656787.A0A370U3S9"/>
<evidence type="ECO:0000313" key="10">
    <source>
        <dbReference type="Proteomes" id="UP000254866"/>
    </source>
</evidence>
<feature type="coiled-coil region" evidence="7">
    <location>
        <begin position="113"/>
        <end position="221"/>
    </location>
</feature>
<evidence type="ECO:0000256" key="6">
    <source>
        <dbReference type="PIRNR" id="PIRNR015952"/>
    </source>
</evidence>
<comment type="subcellular location">
    <subcellularLocation>
        <location evidence="2 6">Nucleus</location>
        <location evidence="2 6">Nucleolus</location>
    </subcellularLocation>
</comment>
<comment type="function">
    <text evidence="1 6">Involved in nucleolar processing of pre-18S ribosomal RNA.</text>
</comment>
<evidence type="ECO:0000256" key="3">
    <source>
        <dbReference type="ARBA" id="ARBA00008105"/>
    </source>
</evidence>
<reference evidence="9 10" key="1">
    <citation type="journal article" date="2018" name="IMA Fungus">
        <title>IMA Genome-F 9: Draft genome sequence of Annulohypoxylon stygium, Aspergillus mulundensis, Berkeleyomyces basicola (syn. Thielaviopsis basicola), Ceratocystis smalleyi, two Cercospora beticola strains, Coleophoma cylindrospora, Fusarium fracticaudum, Phialophora cf. hyalina, and Morchella septimelata.</title>
        <authorList>
            <person name="Wingfield B.D."/>
            <person name="Bills G.F."/>
            <person name="Dong Y."/>
            <person name="Huang W."/>
            <person name="Nel W.J."/>
            <person name="Swalarsk-Parry B.S."/>
            <person name="Vaghefi N."/>
            <person name="Wilken P.M."/>
            <person name="An Z."/>
            <person name="de Beer Z.W."/>
            <person name="De Vos L."/>
            <person name="Chen L."/>
            <person name="Duong T.A."/>
            <person name="Gao Y."/>
            <person name="Hammerbacher A."/>
            <person name="Kikkert J.R."/>
            <person name="Li Y."/>
            <person name="Li H."/>
            <person name="Li K."/>
            <person name="Li Q."/>
            <person name="Liu X."/>
            <person name="Ma X."/>
            <person name="Naidoo K."/>
            <person name="Pethybridge S.J."/>
            <person name="Sun J."/>
            <person name="Steenkamp E.T."/>
            <person name="van der Nest M.A."/>
            <person name="van Wyk S."/>
            <person name="Wingfield M.J."/>
            <person name="Xiong C."/>
            <person name="Yue Q."/>
            <person name="Zhang X."/>
        </authorList>
    </citation>
    <scope>NUCLEOTIDE SEQUENCE [LARGE SCALE GENOMIC DNA]</scope>
    <source>
        <strain evidence="9 10">BP 5553</strain>
    </source>
</reference>
<evidence type="ECO:0000256" key="8">
    <source>
        <dbReference type="SAM" id="MobiDB-lite"/>
    </source>
</evidence>
<evidence type="ECO:0000256" key="4">
    <source>
        <dbReference type="ARBA" id="ARBA00022552"/>
    </source>
</evidence>
<gene>
    <name evidence="9" type="ORF">BP5553_02408</name>
</gene>
<evidence type="ECO:0000256" key="2">
    <source>
        <dbReference type="ARBA" id="ARBA00004604"/>
    </source>
</evidence>
<dbReference type="Pfam" id="PF03998">
    <property type="entry name" value="Utp11"/>
    <property type="match status" value="1"/>
</dbReference>
<evidence type="ECO:0000256" key="5">
    <source>
        <dbReference type="ARBA" id="ARBA00023242"/>
    </source>
</evidence>